<organism evidence="7 8">
    <name type="scientific">Sphagnurus paluster</name>
    <dbReference type="NCBI Taxonomy" id="117069"/>
    <lineage>
        <taxon>Eukaryota</taxon>
        <taxon>Fungi</taxon>
        <taxon>Dikarya</taxon>
        <taxon>Basidiomycota</taxon>
        <taxon>Agaricomycotina</taxon>
        <taxon>Agaricomycetes</taxon>
        <taxon>Agaricomycetidae</taxon>
        <taxon>Agaricales</taxon>
        <taxon>Tricholomatineae</taxon>
        <taxon>Lyophyllaceae</taxon>
        <taxon>Sphagnurus</taxon>
    </lineage>
</organism>
<gene>
    <name evidence="7" type="ORF">H0H81_009620</name>
</gene>
<dbReference type="EMBL" id="JABCKI010005999">
    <property type="protein sequence ID" value="KAG5635935.1"/>
    <property type="molecule type" value="Genomic_DNA"/>
</dbReference>
<dbReference type="OrthoDB" id="201621at2759"/>
<dbReference type="GO" id="GO:0009249">
    <property type="term" value="P:protein lipoylation"/>
    <property type="evidence" value="ECO:0007669"/>
    <property type="project" value="InterPro"/>
</dbReference>
<dbReference type="SUPFAM" id="SSF55681">
    <property type="entry name" value="Class II aaRS and biotin synthetases"/>
    <property type="match status" value="1"/>
</dbReference>
<dbReference type="PROSITE" id="PS51733">
    <property type="entry name" value="BPL_LPL_CATALYTIC"/>
    <property type="match status" value="1"/>
</dbReference>
<sequence>MSTIQAGSVENKPYIDPTPLPDHIPKVAELGVTSAPLKSAAFFIGAYCKEYNEDFMLCKAENRNPEHCLKEGRRVTRCATDLITKMRQNCLQQFEAHWSCLEKNNQACRVPLTPMPGHYSPRAGILPLSQTGTNSQRMHVRETIHLRTIVSPAYATPSAQHSIYISKSTNPYFNLTFEDWLFRHKSPEEPLLLIYRDEPCVIIGRNQNPWKEVNFEALRARPNIPFIRRRSGGGTVYHDLGNTNFSIHLPRQEFDRHVTAQLVLRAVRSLGVNAQVNDRNDICTLLICGFHVSGSAYKIVNKRAYHHGTMLISSRLDTLGDLLRTNKDTMVTKGVASVRSPVRNLQHFRRDVTHDTFTSAVVNEFQREYGISASPQFIEETGDIKNVEYIRKGLDELPVLDTPLEKSVLEDLMRSGQTLVGKQYGLLEESLTELKRDDPRRELISWIKATIET</sequence>
<dbReference type="InterPro" id="IPR004143">
    <property type="entry name" value="BPL_LPL_catalytic"/>
</dbReference>
<comment type="pathway">
    <text evidence="2">Protein modification; protein lipoylation via exogenous pathway; protein N(6)-(lipoyl)lysine from lipoate: step 2/2.</text>
</comment>
<evidence type="ECO:0000256" key="4">
    <source>
        <dbReference type="ARBA" id="ARBA00015925"/>
    </source>
</evidence>
<evidence type="ECO:0000259" key="6">
    <source>
        <dbReference type="PROSITE" id="PS51733"/>
    </source>
</evidence>
<dbReference type="Proteomes" id="UP000717328">
    <property type="component" value="Unassembled WGS sequence"/>
</dbReference>
<evidence type="ECO:0000256" key="5">
    <source>
        <dbReference type="SAM" id="MobiDB-lite"/>
    </source>
</evidence>
<evidence type="ECO:0000256" key="2">
    <source>
        <dbReference type="ARBA" id="ARBA00005085"/>
    </source>
</evidence>
<proteinExistence type="inferred from homology"/>
<dbReference type="GO" id="GO:0005739">
    <property type="term" value="C:mitochondrion"/>
    <property type="evidence" value="ECO:0007669"/>
    <property type="project" value="TreeGrafter"/>
</dbReference>
<keyword evidence="8" id="KW-1185">Reference proteome</keyword>
<evidence type="ECO:0000256" key="1">
    <source>
        <dbReference type="ARBA" id="ARBA00003253"/>
    </source>
</evidence>
<dbReference type="PANTHER" id="PTHR12561:SF3">
    <property type="entry name" value="LIPOYLTRANSFERASE 1, MITOCHONDRIAL"/>
    <property type="match status" value="1"/>
</dbReference>
<evidence type="ECO:0000313" key="8">
    <source>
        <dbReference type="Proteomes" id="UP000717328"/>
    </source>
</evidence>
<dbReference type="InterPro" id="IPR045864">
    <property type="entry name" value="aa-tRNA-synth_II/BPL/LPL"/>
</dbReference>
<accession>A0A9P7FVB6</accession>
<reference evidence="7" key="2">
    <citation type="submission" date="2021-10" db="EMBL/GenBank/DDBJ databases">
        <title>Phylogenomics reveals ancestral predisposition of the termite-cultivated fungus Termitomyces towards a domesticated lifestyle.</title>
        <authorList>
            <person name="Auxier B."/>
            <person name="Grum-Grzhimaylo A."/>
            <person name="Cardenas M.E."/>
            <person name="Lodge J.D."/>
            <person name="Laessoe T."/>
            <person name="Pedersen O."/>
            <person name="Smith M.E."/>
            <person name="Kuyper T.W."/>
            <person name="Franco-Molano E.A."/>
            <person name="Baroni T.J."/>
            <person name="Aanen D.K."/>
        </authorList>
    </citation>
    <scope>NUCLEOTIDE SEQUENCE</scope>
    <source>
        <strain evidence="7">D49</strain>
    </source>
</reference>
<dbReference type="AlphaFoldDB" id="A0A9P7FVB6"/>
<evidence type="ECO:0000313" key="7">
    <source>
        <dbReference type="EMBL" id="KAG5635935.1"/>
    </source>
</evidence>
<comment type="function">
    <text evidence="1">Catalyzes both the ATP-dependent activation of exogenously supplied lipoate to lipoyl-AMP and the transfer of the activated lipoyl onto the lipoyl domains of lipoate-dependent enzymes.</text>
</comment>
<name>A0A9P7FVB6_9AGAR</name>
<feature type="region of interest" description="Disordered" evidence="5">
    <location>
        <begin position="1"/>
        <end position="20"/>
    </location>
</feature>
<dbReference type="CDD" id="cd16443">
    <property type="entry name" value="LplA"/>
    <property type="match status" value="1"/>
</dbReference>
<dbReference type="Gene3D" id="3.30.930.10">
    <property type="entry name" value="Bira Bifunctional Protein, Domain 2"/>
    <property type="match status" value="1"/>
</dbReference>
<evidence type="ECO:0000256" key="3">
    <source>
        <dbReference type="ARBA" id="ARBA00008242"/>
    </source>
</evidence>
<dbReference type="NCBIfam" id="TIGR00545">
    <property type="entry name" value="lipoyltrans"/>
    <property type="match status" value="1"/>
</dbReference>
<protein>
    <recommendedName>
        <fullName evidence="4">Putative lipoate-protein ligase A</fullName>
    </recommendedName>
</protein>
<dbReference type="Pfam" id="PF21948">
    <property type="entry name" value="LplA-B_cat"/>
    <property type="match status" value="1"/>
</dbReference>
<feature type="domain" description="BPL/LPL catalytic" evidence="6">
    <location>
        <begin position="186"/>
        <end position="373"/>
    </location>
</feature>
<dbReference type="GO" id="GO:0017118">
    <property type="term" value="F:lipoyltransferase activity"/>
    <property type="evidence" value="ECO:0007669"/>
    <property type="project" value="TreeGrafter"/>
</dbReference>
<reference evidence="7" key="1">
    <citation type="submission" date="2021-02" db="EMBL/GenBank/DDBJ databases">
        <authorList>
            <person name="Nieuwenhuis M."/>
            <person name="Van De Peppel L.J.J."/>
        </authorList>
    </citation>
    <scope>NUCLEOTIDE SEQUENCE</scope>
    <source>
        <strain evidence="7">D49</strain>
    </source>
</reference>
<dbReference type="PANTHER" id="PTHR12561">
    <property type="entry name" value="LIPOATE-PROTEIN LIGASE"/>
    <property type="match status" value="1"/>
</dbReference>
<comment type="similarity">
    <text evidence="3">Belongs to the LplA family.</text>
</comment>
<dbReference type="PROSITE" id="PS51808">
    <property type="entry name" value="CHCH"/>
    <property type="match status" value="1"/>
</dbReference>
<comment type="caution">
    <text evidence="7">The sequence shown here is derived from an EMBL/GenBank/DDBJ whole genome shotgun (WGS) entry which is preliminary data.</text>
</comment>
<dbReference type="InterPro" id="IPR004562">
    <property type="entry name" value="LipoylTrfase_LipoateP_Ligase"/>
</dbReference>